<organism evidence="2 3">
    <name type="scientific">Calocera viscosa (strain TUFC12733)</name>
    <dbReference type="NCBI Taxonomy" id="1330018"/>
    <lineage>
        <taxon>Eukaryota</taxon>
        <taxon>Fungi</taxon>
        <taxon>Dikarya</taxon>
        <taxon>Basidiomycota</taxon>
        <taxon>Agaricomycotina</taxon>
        <taxon>Dacrymycetes</taxon>
        <taxon>Dacrymycetales</taxon>
        <taxon>Dacrymycetaceae</taxon>
        <taxon>Calocera</taxon>
    </lineage>
</organism>
<name>A0A167MDL7_CALVF</name>
<reference evidence="2 3" key="1">
    <citation type="journal article" date="2016" name="Mol. Biol. Evol.">
        <title>Comparative Genomics of Early-Diverging Mushroom-Forming Fungi Provides Insights into the Origins of Lignocellulose Decay Capabilities.</title>
        <authorList>
            <person name="Nagy L.G."/>
            <person name="Riley R."/>
            <person name="Tritt A."/>
            <person name="Adam C."/>
            <person name="Daum C."/>
            <person name="Floudas D."/>
            <person name="Sun H."/>
            <person name="Yadav J.S."/>
            <person name="Pangilinan J."/>
            <person name="Larsson K.H."/>
            <person name="Matsuura K."/>
            <person name="Barry K."/>
            <person name="Labutti K."/>
            <person name="Kuo R."/>
            <person name="Ohm R.A."/>
            <person name="Bhattacharya S.S."/>
            <person name="Shirouzu T."/>
            <person name="Yoshinaga Y."/>
            <person name="Martin F.M."/>
            <person name="Grigoriev I.V."/>
            <person name="Hibbett D.S."/>
        </authorList>
    </citation>
    <scope>NUCLEOTIDE SEQUENCE [LARGE SCALE GENOMIC DNA]</scope>
    <source>
        <strain evidence="2 3">TUFC12733</strain>
    </source>
</reference>
<dbReference type="EMBL" id="KV417283">
    <property type="protein sequence ID" value="KZO96604.1"/>
    <property type="molecule type" value="Genomic_DNA"/>
</dbReference>
<dbReference type="Proteomes" id="UP000076738">
    <property type="component" value="Unassembled WGS sequence"/>
</dbReference>
<protein>
    <submittedName>
        <fullName evidence="2">Uncharacterized protein</fullName>
    </submittedName>
</protein>
<dbReference type="AlphaFoldDB" id="A0A167MDL7"/>
<feature type="region of interest" description="Disordered" evidence="1">
    <location>
        <begin position="16"/>
        <end position="98"/>
    </location>
</feature>
<accession>A0A167MDL7</accession>
<evidence type="ECO:0000256" key="1">
    <source>
        <dbReference type="SAM" id="MobiDB-lite"/>
    </source>
</evidence>
<keyword evidence="3" id="KW-1185">Reference proteome</keyword>
<evidence type="ECO:0000313" key="2">
    <source>
        <dbReference type="EMBL" id="KZO96604.1"/>
    </source>
</evidence>
<proteinExistence type="predicted"/>
<sequence length="105" mass="11304">MNSDFSDVPHASQVLLKFDTTNGSQHCSPRIRVPKRAPPPGTQSARTTVACVSLPQLHTPTSTVRPPPLAKDLHSLPPPPALLPLYQPRPRTSDLAPASVCRISL</sequence>
<evidence type="ECO:0000313" key="3">
    <source>
        <dbReference type="Proteomes" id="UP000076738"/>
    </source>
</evidence>
<gene>
    <name evidence="2" type="ORF">CALVIDRAFT_108556</name>
</gene>